<organism evidence="2 3">
    <name type="scientific">Teladorsagia circumcincta</name>
    <name type="common">Brown stomach worm</name>
    <name type="synonym">Ostertagia circumcincta</name>
    <dbReference type="NCBI Taxonomy" id="45464"/>
    <lineage>
        <taxon>Eukaryota</taxon>
        <taxon>Metazoa</taxon>
        <taxon>Ecdysozoa</taxon>
        <taxon>Nematoda</taxon>
        <taxon>Chromadorea</taxon>
        <taxon>Rhabditida</taxon>
        <taxon>Rhabditina</taxon>
        <taxon>Rhabditomorpha</taxon>
        <taxon>Strongyloidea</taxon>
        <taxon>Trichostrongylidae</taxon>
        <taxon>Teladorsagia</taxon>
    </lineage>
</organism>
<proteinExistence type="predicted"/>
<keyword evidence="3" id="KW-1185">Reference proteome</keyword>
<reference evidence="2 3" key="1">
    <citation type="submission" date="2015-09" db="EMBL/GenBank/DDBJ databases">
        <title>Draft genome of the parasitic nematode Teladorsagia circumcincta isolate WARC Sus (inbred).</title>
        <authorList>
            <person name="Mitreva M."/>
        </authorList>
    </citation>
    <scope>NUCLEOTIDE SEQUENCE [LARGE SCALE GENOMIC DNA]</scope>
    <source>
        <strain evidence="2 3">S</strain>
    </source>
</reference>
<protein>
    <submittedName>
        <fullName evidence="2">Uncharacterized protein</fullName>
    </submittedName>
</protein>
<accession>A0A2G9U5M7</accession>
<feature type="compositionally biased region" description="Polar residues" evidence="1">
    <location>
        <begin position="1"/>
        <end position="12"/>
    </location>
</feature>
<feature type="region of interest" description="Disordered" evidence="1">
    <location>
        <begin position="1"/>
        <end position="34"/>
    </location>
</feature>
<sequence length="248" mass="28299">MADNPSQANENAENPPKEKVEETASPDGKAGSARPYIEPFHRVLKEPITLAQLTEQLQRILSKLDMNVKEGDGLTVVGSAVGPLIASWRKRDAHSERYLRIGSLSQNLHCTKGILYLTMRQSRERKRSYTRQFPALGNLCWVSTPSSLERDSIIFRREFLVTRQWAAWKTLIRKRKTSKVEQGHHGHEMVLCIPKTKMMNHECLQEELPTHTSKSGGLVSCVDPVMTKDHENIWLANFGMNLKDKRKK</sequence>
<dbReference type="Proteomes" id="UP000230423">
    <property type="component" value="Unassembled WGS sequence"/>
</dbReference>
<name>A0A2G9U5M7_TELCI</name>
<evidence type="ECO:0000256" key="1">
    <source>
        <dbReference type="SAM" id="MobiDB-lite"/>
    </source>
</evidence>
<evidence type="ECO:0000313" key="3">
    <source>
        <dbReference type="Proteomes" id="UP000230423"/>
    </source>
</evidence>
<dbReference type="AlphaFoldDB" id="A0A2G9U5M7"/>
<gene>
    <name evidence="2" type="ORF">TELCIR_12800</name>
</gene>
<dbReference type="OrthoDB" id="755951at2759"/>
<evidence type="ECO:0000313" key="2">
    <source>
        <dbReference type="EMBL" id="PIO65523.1"/>
    </source>
</evidence>
<dbReference type="EMBL" id="KZ348940">
    <property type="protein sequence ID" value="PIO65523.1"/>
    <property type="molecule type" value="Genomic_DNA"/>
</dbReference>